<evidence type="ECO:0000256" key="1">
    <source>
        <dbReference type="SAM" id="MobiDB-lite"/>
    </source>
</evidence>
<feature type="compositionally biased region" description="Low complexity" evidence="1">
    <location>
        <begin position="287"/>
        <end position="298"/>
    </location>
</feature>
<dbReference type="PANTHER" id="PTHR30388:SF6">
    <property type="entry name" value="XANTHINE DEHYDROGENASE SUBUNIT A-RELATED"/>
    <property type="match status" value="1"/>
</dbReference>
<dbReference type="InterPro" id="IPR014308">
    <property type="entry name" value="Xanthine_DH_XdhC"/>
</dbReference>
<feature type="region of interest" description="Disordered" evidence="1">
    <location>
        <begin position="269"/>
        <end position="298"/>
    </location>
</feature>
<dbReference type="AlphaFoldDB" id="A0AAU7TJK7"/>
<dbReference type="InterPro" id="IPR052698">
    <property type="entry name" value="MoCofactor_Util/Proc"/>
</dbReference>
<organism evidence="4">
    <name type="scientific">Kribbella sp. HUAS MG21</name>
    <dbReference type="NCBI Taxonomy" id="3160966"/>
    <lineage>
        <taxon>Bacteria</taxon>
        <taxon>Bacillati</taxon>
        <taxon>Actinomycetota</taxon>
        <taxon>Actinomycetes</taxon>
        <taxon>Propionibacteriales</taxon>
        <taxon>Kribbellaceae</taxon>
        <taxon>Kribbella</taxon>
    </lineage>
</organism>
<dbReference type="InterPro" id="IPR003777">
    <property type="entry name" value="XdhC_CoxI"/>
</dbReference>
<dbReference type="InterPro" id="IPR036291">
    <property type="entry name" value="NAD(P)-bd_dom_sf"/>
</dbReference>
<dbReference type="Pfam" id="PF02625">
    <property type="entry name" value="XdhC_CoxI"/>
    <property type="match status" value="1"/>
</dbReference>
<proteinExistence type="predicted"/>
<feature type="domain" description="XdhC Rossmann" evidence="3">
    <location>
        <begin position="109"/>
        <end position="257"/>
    </location>
</feature>
<evidence type="ECO:0000259" key="2">
    <source>
        <dbReference type="Pfam" id="PF02625"/>
    </source>
</evidence>
<dbReference type="Pfam" id="PF13478">
    <property type="entry name" value="XdhC_C"/>
    <property type="match status" value="1"/>
</dbReference>
<name>A0AAU7TJK7_9ACTN</name>
<dbReference type="PANTHER" id="PTHR30388">
    <property type="entry name" value="ALDEHYDE OXIDOREDUCTASE MOLYBDENUM COFACTOR ASSEMBLY PROTEIN"/>
    <property type="match status" value="1"/>
</dbReference>
<sequence>MEWLKAVQRLRAERRPGVLVTVLSVRGHAPREAGAKMVVAVDNVWSTVGGGNLEAVAVERAREMIAAGVTGPEELTAALSDKAPYQHGVQCCGGEVKLLLEPLPVVPSVAIFGIGHVGLELARILARHDVELHLVDTRADQLTAERLSVLDDAVAQVHVHNVPVLPELVVGELPRGTHAVIMTHDHAEDAALCDAAIRNDALATIGLIGSSAKWTRFQRKLAEDGNSPEAIARITTPIGLPELTGKEPAVIAVSVAAWLLQKFIAERDSAPARSAGRHPGSARTAVRRPAPAQREAQA</sequence>
<protein>
    <submittedName>
        <fullName evidence="4">Xanthine dehydrogenase accessory protein XdhC</fullName>
    </submittedName>
</protein>
<dbReference type="EMBL" id="CP158165">
    <property type="protein sequence ID" value="XBV26857.1"/>
    <property type="molecule type" value="Genomic_DNA"/>
</dbReference>
<evidence type="ECO:0000259" key="3">
    <source>
        <dbReference type="Pfam" id="PF13478"/>
    </source>
</evidence>
<dbReference type="InterPro" id="IPR027051">
    <property type="entry name" value="XdhC_Rossmann_dom"/>
</dbReference>
<feature type="domain" description="XdhC- CoxI" evidence="2">
    <location>
        <begin position="11"/>
        <end position="70"/>
    </location>
</feature>
<dbReference type="SUPFAM" id="SSF51735">
    <property type="entry name" value="NAD(P)-binding Rossmann-fold domains"/>
    <property type="match status" value="1"/>
</dbReference>
<dbReference type="RefSeq" id="WP_350279652.1">
    <property type="nucleotide sequence ID" value="NZ_CP158165.1"/>
</dbReference>
<evidence type="ECO:0000313" key="4">
    <source>
        <dbReference type="EMBL" id="XBV26857.1"/>
    </source>
</evidence>
<dbReference type="NCBIfam" id="TIGR02964">
    <property type="entry name" value="xanthine_xdhC"/>
    <property type="match status" value="1"/>
</dbReference>
<gene>
    <name evidence="4" type="primary">xdhC</name>
    <name evidence="4" type="ORF">ABN611_10615</name>
</gene>
<accession>A0AAU7TJK7</accession>
<reference evidence="4" key="1">
    <citation type="submission" date="2024-06" db="EMBL/GenBank/DDBJ databases">
        <title>Kribbella sp. strain HUAS MG21 genome sequences.</title>
        <authorList>
            <person name="Mo P."/>
        </authorList>
    </citation>
    <scope>NUCLEOTIDE SEQUENCE</scope>
    <source>
        <strain evidence="4">HUAS MG21</strain>
    </source>
</reference>
<dbReference type="Gene3D" id="3.40.50.720">
    <property type="entry name" value="NAD(P)-binding Rossmann-like Domain"/>
    <property type="match status" value="1"/>
</dbReference>